<dbReference type="AlphaFoldDB" id="A0A134A0I2"/>
<dbReference type="STRING" id="467210.HMPREF1866_00132"/>
<accession>A0A134A0I2</accession>
<evidence type="ECO:0000259" key="4">
    <source>
        <dbReference type="PROSITE" id="PS50110"/>
    </source>
</evidence>
<dbReference type="InterPro" id="IPR011006">
    <property type="entry name" value="CheY-like_superfamily"/>
</dbReference>
<dbReference type="PATRIC" id="fig|467210.3.peg.131"/>
<feature type="domain" description="HTH LytTR-type" evidence="5">
    <location>
        <begin position="145"/>
        <end position="233"/>
    </location>
</feature>
<dbReference type="InterPro" id="IPR007492">
    <property type="entry name" value="LytTR_DNA-bd_dom"/>
</dbReference>
<evidence type="ECO:0000313" key="6">
    <source>
        <dbReference type="EMBL" id="KXB61191.1"/>
    </source>
</evidence>
<evidence type="ECO:0000259" key="5">
    <source>
        <dbReference type="PROSITE" id="PS50930"/>
    </source>
</evidence>
<dbReference type="PANTHER" id="PTHR37299:SF1">
    <property type="entry name" value="STAGE 0 SPORULATION PROTEIN A HOMOLOG"/>
    <property type="match status" value="1"/>
</dbReference>
<dbReference type="SMART" id="SM00850">
    <property type="entry name" value="LytTR"/>
    <property type="match status" value="1"/>
</dbReference>
<dbReference type="GO" id="GO:0000156">
    <property type="term" value="F:phosphorelay response regulator activity"/>
    <property type="evidence" value="ECO:0007669"/>
    <property type="project" value="InterPro"/>
</dbReference>
<gene>
    <name evidence="6" type="ORF">HMPREF1866_00132</name>
</gene>
<evidence type="ECO:0000256" key="1">
    <source>
        <dbReference type="ARBA" id="ARBA00018672"/>
    </source>
</evidence>
<proteinExistence type="predicted"/>
<dbReference type="RefSeq" id="WP_060930146.1">
    <property type="nucleotide sequence ID" value="NZ_KQ959772.1"/>
</dbReference>
<dbReference type="GO" id="GO:0003677">
    <property type="term" value="F:DNA binding"/>
    <property type="evidence" value="ECO:0007669"/>
    <property type="project" value="UniProtKB-KW"/>
</dbReference>
<dbReference type="Pfam" id="PF04397">
    <property type="entry name" value="LytTR"/>
    <property type="match status" value="1"/>
</dbReference>
<feature type="modified residue" description="4-aspartylphosphate" evidence="3">
    <location>
        <position position="59"/>
    </location>
</feature>
<sequence length="237" mass="27117">MRVVICDDNPIERNNLLEIATHISKSEGYDAEFEVFETAKQMLFELEDKLELIDVMFLDINMPGPNGMEAASKLRSKGYIGEIVFTTVSKEHILRAFDVRAFNYIVKGETESTKTVKIIKDVFETASEKSKEYMLFTGIGEYRNIAINDIKYFEVRGKIITVYYGSKSFEFISTIGKLENLLFTKGFIRVHRSFLVALQYIKTFAYDGLTLMDHTEIPVGRKYYGGLKEAMKENAVG</sequence>
<dbReference type="InterPro" id="IPR001789">
    <property type="entry name" value="Sig_transdc_resp-reg_receiver"/>
</dbReference>
<comment type="function">
    <text evidence="2">May play the central regulatory role in sporulation. It may be an element of the effector pathway responsible for the activation of sporulation genes in response to nutritional stress. Spo0A may act in concert with spo0H (a sigma factor) to control the expression of some genes that are critical to the sporulation process.</text>
</comment>
<dbReference type="PROSITE" id="PS50110">
    <property type="entry name" value="RESPONSE_REGULATORY"/>
    <property type="match status" value="1"/>
</dbReference>
<organism evidence="6 7">
    <name type="scientific">Lachnoanaerobaculum saburreum</name>
    <dbReference type="NCBI Taxonomy" id="467210"/>
    <lineage>
        <taxon>Bacteria</taxon>
        <taxon>Bacillati</taxon>
        <taxon>Bacillota</taxon>
        <taxon>Clostridia</taxon>
        <taxon>Lachnospirales</taxon>
        <taxon>Lachnospiraceae</taxon>
        <taxon>Lachnoanaerobaculum</taxon>
    </lineage>
</organism>
<evidence type="ECO:0000256" key="2">
    <source>
        <dbReference type="ARBA" id="ARBA00024867"/>
    </source>
</evidence>
<keyword evidence="7" id="KW-1185">Reference proteome</keyword>
<keyword evidence="3" id="KW-0597">Phosphoprotein</keyword>
<dbReference type="EMBL" id="LSDA01000002">
    <property type="protein sequence ID" value="KXB61191.1"/>
    <property type="molecule type" value="Genomic_DNA"/>
</dbReference>
<evidence type="ECO:0000256" key="3">
    <source>
        <dbReference type="PROSITE-ProRule" id="PRU00169"/>
    </source>
</evidence>
<dbReference type="Gene3D" id="3.40.50.2300">
    <property type="match status" value="1"/>
</dbReference>
<protein>
    <recommendedName>
        <fullName evidence="1">Stage 0 sporulation protein A homolog</fullName>
    </recommendedName>
</protein>
<feature type="domain" description="Response regulatory" evidence="4">
    <location>
        <begin position="2"/>
        <end position="122"/>
    </location>
</feature>
<dbReference type="Gene3D" id="2.40.50.1020">
    <property type="entry name" value="LytTr DNA-binding domain"/>
    <property type="match status" value="1"/>
</dbReference>
<name>A0A134A0I2_9FIRM</name>
<dbReference type="PROSITE" id="PS50930">
    <property type="entry name" value="HTH_LYTTR"/>
    <property type="match status" value="1"/>
</dbReference>
<dbReference type="PANTHER" id="PTHR37299">
    <property type="entry name" value="TRANSCRIPTIONAL REGULATOR-RELATED"/>
    <property type="match status" value="1"/>
</dbReference>
<comment type="caution">
    <text evidence="6">The sequence shown here is derived from an EMBL/GenBank/DDBJ whole genome shotgun (WGS) entry which is preliminary data.</text>
</comment>
<dbReference type="SMART" id="SM00448">
    <property type="entry name" value="REC"/>
    <property type="match status" value="1"/>
</dbReference>
<dbReference type="InterPro" id="IPR046947">
    <property type="entry name" value="LytR-like"/>
</dbReference>
<dbReference type="Proteomes" id="UP000070394">
    <property type="component" value="Unassembled WGS sequence"/>
</dbReference>
<reference evidence="7" key="1">
    <citation type="submission" date="2016-01" db="EMBL/GenBank/DDBJ databases">
        <authorList>
            <person name="Mitreva M."/>
            <person name="Pepin K.H."/>
            <person name="Mihindukulasuriya K.A."/>
            <person name="Fulton R."/>
            <person name="Fronick C."/>
            <person name="O'Laughlin M."/>
            <person name="Miner T."/>
            <person name="Herter B."/>
            <person name="Rosa B.A."/>
            <person name="Cordes M."/>
            <person name="Tomlinson C."/>
            <person name="Wollam A."/>
            <person name="Palsikar V.B."/>
            <person name="Mardis E.R."/>
            <person name="Wilson R.K."/>
        </authorList>
    </citation>
    <scope>NUCLEOTIDE SEQUENCE [LARGE SCALE GENOMIC DNA]</scope>
    <source>
        <strain evidence="7">DNF00896</strain>
    </source>
</reference>
<dbReference type="OrthoDB" id="9779387at2"/>
<evidence type="ECO:0000313" key="7">
    <source>
        <dbReference type="Proteomes" id="UP000070394"/>
    </source>
</evidence>
<keyword evidence="6" id="KW-0238">DNA-binding</keyword>
<dbReference type="SUPFAM" id="SSF52172">
    <property type="entry name" value="CheY-like"/>
    <property type="match status" value="1"/>
</dbReference>
<dbReference type="Pfam" id="PF00072">
    <property type="entry name" value="Response_reg"/>
    <property type="match status" value="1"/>
</dbReference>